<accession>A0A840CXP9</accession>
<dbReference type="RefSeq" id="WP_183308383.1">
    <property type="nucleotide sequence ID" value="NZ_JACIEP010000014.1"/>
</dbReference>
<evidence type="ECO:0000313" key="2">
    <source>
        <dbReference type="Proteomes" id="UP000555103"/>
    </source>
</evidence>
<keyword evidence="2" id="KW-1185">Reference proteome</keyword>
<name>A0A840CXP9_9BACT</name>
<gene>
    <name evidence="1" type="ORF">GGR21_003462</name>
</gene>
<organism evidence="1 2">
    <name type="scientific">Dysgonomonas hofstadii</name>
    <dbReference type="NCBI Taxonomy" id="637886"/>
    <lineage>
        <taxon>Bacteria</taxon>
        <taxon>Pseudomonadati</taxon>
        <taxon>Bacteroidota</taxon>
        <taxon>Bacteroidia</taxon>
        <taxon>Bacteroidales</taxon>
        <taxon>Dysgonomonadaceae</taxon>
        <taxon>Dysgonomonas</taxon>
    </lineage>
</organism>
<protein>
    <submittedName>
        <fullName evidence="1">Uncharacterized protein</fullName>
    </submittedName>
</protein>
<reference evidence="1 2" key="1">
    <citation type="submission" date="2020-08" db="EMBL/GenBank/DDBJ databases">
        <title>Genomic Encyclopedia of Type Strains, Phase IV (KMG-IV): sequencing the most valuable type-strain genomes for metagenomic binning, comparative biology and taxonomic classification.</title>
        <authorList>
            <person name="Goeker M."/>
        </authorList>
    </citation>
    <scope>NUCLEOTIDE SEQUENCE [LARGE SCALE GENOMIC DNA]</scope>
    <source>
        <strain evidence="1 2">DSM 104969</strain>
    </source>
</reference>
<comment type="caution">
    <text evidence="1">The sequence shown here is derived from an EMBL/GenBank/DDBJ whole genome shotgun (WGS) entry which is preliminary data.</text>
</comment>
<sequence length="86" mass="10151">MKKFTFIAEFRGGTYITQYNTVDILEALLAWVDYLDTSIYPQRIIRKLQKEIKREQPIPIKGVDNVWCCSFSPYNSFLLLNIIETK</sequence>
<evidence type="ECO:0000313" key="1">
    <source>
        <dbReference type="EMBL" id="MBB4037545.1"/>
    </source>
</evidence>
<dbReference type="AlphaFoldDB" id="A0A840CXP9"/>
<dbReference type="Proteomes" id="UP000555103">
    <property type="component" value="Unassembled WGS sequence"/>
</dbReference>
<proteinExistence type="predicted"/>
<dbReference type="EMBL" id="JACIEP010000014">
    <property type="protein sequence ID" value="MBB4037545.1"/>
    <property type="molecule type" value="Genomic_DNA"/>
</dbReference>